<organism evidence="3 4">
    <name type="scientific">Nocardioides daeguensis</name>
    <dbReference type="NCBI Taxonomy" id="908359"/>
    <lineage>
        <taxon>Bacteria</taxon>
        <taxon>Bacillati</taxon>
        <taxon>Actinomycetota</taxon>
        <taxon>Actinomycetes</taxon>
        <taxon>Propionibacteriales</taxon>
        <taxon>Nocardioidaceae</taxon>
        <taxon>Nocardioides</taxon>
    </lineage>
</organism>
<keyword evidence="4" id="KW-1185">Reference proteome</keyword>
<evidence type="ECO:0000313" key="4">
    <source>
        <dbReference type="Proteomes" id="UP001500301"/>
    </source>
</evidence>
<name>A0ABP6UZA8_9ACTN</name>
<dbReference type="EMBL" id="BAABBB010000004">
    <property type="protein sequence ID" value="GAA3523411.1"/>
    <property type="molecule type" value="Genomic_DNA"/>
</dbReference>
<keyword evidence="2" id="KW-1133">Transmembrane helix</keyword>
<proteinExistence type="predicted"/>
<comment type="caution">
    <text evidence="3">The sequence shown here is derived from an EMBL/GenBank/DDBJ whole genome shotgun (WGS) entry which is preliminary data.</text>
</comment>
<dbReference type="InterPro" id="IPR009937">
    <property type="entry name" value="Phage_holin_3_6"/>
</dbReference>
<keyword evidence="2" id="KW-0472">Membrane</keyword>
<dbReference type="RefSeq" id="WP_246591726.1">
    <property type="nucleotide sequence ID" value="NZ_BAABBB010000004.1"/>
</dbReference>
<feature type="region of interest" description="Disordered" evidence="1">
    <location>
        <begin position="1"/>
        <end position="74"/>
    </location>
</feature>
<feature type="transmembrane region" description="Helical" evidence="2">
    <location>
        <begin position="141"/>
        <end position="160"/>
    </location>
</feature>
<evidence type="ECO:0008006" key="5">
    <source>
        <dbReference type="Google" id="ProtNLM"/>
    </source>
</evidence>
<dbReference type="Pfam" id="PF07332">
    <property type="entry name" value="Phage_holin_3_6"/>
    <property type="match status" value="1"/>
</dbReference>
<gene>
    <name evidence="3" type="ORF">GCM10022263_09680</name>
</gene>
<accession>A0ABP6UZA8</accession>
<dbReference type="Proteomes" id="UP001500301">
    <property type="component" value="Unassembled WGS sequence"/>
</dbReference>
<reference evidence="4" key="1">
    <citation type="journal article" date="2019" name="Int. J. Syst. Evol. Microbiol.">
        <title>The Global Catalogue of Microorganisms (GCM) 10K type strain sequencing project: providing services to taxonomists for standard genome sequencing and annotation.</title>
        <authorList>
            <consortium name="The Broad Institute Genomics Platform"/>
            <consortium name="The Broad Institute Genome Sequencing Center for Infectious Disease"/>
            <person name="Wu L."/>
            <person name="Ma J."/>
        </authorList>
    </citation>
    <scope>NUCLEOTIDE SEQUENCE [LARGE SCALE GENOMIC DNA]</scope>
    <source>
        <strain evidence="4">JCM 17460</strain>
    </source>
</reference>
<evidence type="ECO:0000256" key="1">
    <source>
        <dbReference type="SAM" id="MobiDB-lite"/>
    </source>
</evidence>
<sequence length="194" mass="20077">MQPPTDAPGGRGERLGDRLAGMPSSAPDAAMPPPPTADLSGARDAAPPGVPRGGAHLEERPDLPAGPGETRSLGDIVGDIAGDLTTLVKQQLDLAKAEAKTEAAKAGKGAGFLAGAGVAAHLMLLFVSLALMFLLGSWMDLGWAALIVGVLWAVAAALLAQTGRRELMTMNPTLETTQRTLKEDVQWAKQMKPE</sequence>
<evidence type="ECO:0000256" key="2">
    <source>
        <dbReference type="SAM" id="Phobius"/>
    </source>
</evidence>
<evidence type="ECO:0000313" key="3">
    <source>
        <dbReference type="EMBL" id="GAA3523411.1"/>
    </source>
</evidence>
<feature type="transmembrane region" description="Helical" evidence="2">
    <location>
        <begin position="110"/>
        <end position="135"/>
    </location>
</feature>
<keyword evidence="2" id="KW-0812">Transmembrane</keyword>
<protein>
    <recommendedName>
        <fullName evidence="5">Phage holin family protein</fullName>
    </recommendedName>
</protein>